<evidence type="ECO:0000313" key="2">
    <source>
        <dbReference type="EMBL" id="MEC5425671.1"/>
    </source>
</evidence>
<dbReference type="Proteomes" id="UP001335737">
    <property type="component" value="Unassembled WGS sequence"/>
</dbReference>
<dbReference type="Pfam" id="PF19700">
    <property type="entry name" value="DUF6198"/>
    <property type="match status" value="1"/>
</dbReference>
<dbReference type="InterPro" id="IPR038750">
    <property type="entry name" value="YczE/YyaS-like"/>
</dbReference>
<comment type="caution">
    <text evidence="2">The sequence shown here is derived from an EMBL/GenBank/DDBJ whole genome shotgun (WGS) entry which is preliminary data.</text>
</comment>
<sequence>MILTIRWAFFVMGILLFSFGITVALSVQHLGIHPWDVLNVALFEKIGLSIGTWAIIISISLIGVSWILDKSYIKLGTFFNAVLVGAFVDLFLWLDFLPGATSTWIDFIVIITGIIIMGIGGGLYNSAGVGAGPRDGFMLSISDKLGAPVGRVRIITESGVLLIGIFLGGPVFIFTFLFTFIQSPLFQYSYLKFGRLISRIEYKHLNKQLPRSSA</sequence>
<organism evidence="2 3">
    <name type="scientific">Virgibacillus tibetensis</name>
    <dbReference type="NCBI Taxonomy" id="3042313"/>
    <lineage>
        <taxon>Bacteria</taxon>
        <taxon>Bacillati</taxon>
        <taxon>Bacillota</taxon>
        <taxon>Bacilli</taxon>
        <taxon>Bacillales</taxon>
        <taxon>Bacillaceae</taxon>
        <taxon>Virgibacillus</taxon>
    </lineage>
</organism>
<dbReference type="RefSeq" id="WP_327609207.1">
    <property type="nucleotide sequence ID" value="NZ_JARZFX010000018.1"/>
</dbReference>
<protein>
    <submittedName>
        <fullName evidence="2">YitT family protein</fullName>
    </submittedName>
</protein>
<reference evidence="2 3" key="1">
    <citation type="journal article" date="2024" name="Int. J. Syst. Evol. Microbiol.">
        <title>Virgibacillus tibetensis sp. nov., isolated from salt lake on the Tibetan Plateau of China.</title>
        <authorList>
            <person name="Phurbu D."/>
            <person name="Liu Z.-X."/>
            <person name="Wang R."/>
            <person name="Zheng Y.-Y."/>
            <person name="Liu H.-C."/>
            <person name="Zhou Y.-G."/>
            <person name="Yu Y.-J."/>
            <person name="Li A.-H."/>
        </authorList>
    </citation>
    <scope>NUCLEOTIDE SEQUENCE [LARGE SCALE GENOMIC DNA]</scope>
    <source>
        <strain evidence="2 3">C22-A2</strain>
    </source>
</reference>
<dbReference type="PANTHER" id="PTHR40078:SF1">
    <property type="entry name" value="INTEGRAL MEMBRANE PROTEIN"/>
    <property type="match status" value="1"/>
</dbReference>
<dbReference type="EMBL" id="JARZFX010000018">
    <property type="protein sequence ID" value="MEC5425671.1"/>
    <property type="molecule type" value="Genomic_DNA"/>
</dbReference>
<proteinExistence type="predicted"/>
<name>A0ABU6KKP0_9BACI</name>
<accession>A0ABU6KKP0</accession>
<feature type="transmembrane region" description="Helical" evidence="1">
    <location>
        <begin position="46"/>
        <end position="68"/>
    </location>
</feature>
<feature type="transmembrane region" description="Helical" evidence="1">
    <location>
        <begin position="105"/>
        <end position="124"/>
    </location>
</feature>
<keyword evidence="3" id="KW-1185">Reference proteome</keyword>
<feature type="transmembrane region" description="Helical" evidence="1">
    <location>
        <begin position="75"/>
        <end position="93"/>
    </location>
</feature>
<feature type="transmembrane region" description="Helical" evidence="1">
    <location>
        <begin position="7"/>
        <end position="26"/>
    </location>
</feature>
<keyword evidence="1" id="KW-1133">Transmembrane helix</keyword>
<evidence type="ECO:0000256" key="1">
    <source>
        <dbReference type="SAM" id="Phobius"/>
    </source>
</evidence>
<feature type="transmembrane region" description="Helical" evidence="1">
    <location>
        <begin position="160"/>
        <end position="181"/>
    </location>
</feature>
<dbReference type="PANTHER" id="PTHR40078">
    <property type="entry name" value="INTEGRAL MEMBRANE PROTEIN-RELATED"/>
    <property type="match status" value="1"/>
</dbReference>
<keyword evidence="1" id="KW-0472">Membrane</keyword>
<evidence type="ECO:0000313" key="3">
    <source>
        <dbReference type="Proteomes" id="UP001335737"/>
    </source>
</evidence>
<keyword evidence="1" id="KW-0812">Transmembrane</keyword>
<gene>
    <name evidence="2" type="ORF">QGM71_19565</name>
</gene>